<keyword evidence="1" id="KW-0812">Transmembrane</keyword>
<proteinExistence type="predicted"/>
<accession>Q0E538</accession>
<evidence type="ECO:0000256" key="1">
    <source>
        <dbReference type="SAM" id="Phobius"/>
    </source>
</evidence>
<feature type="transmembrane region" description="Helical" evidence="1">
    <location>
        <begin position="83"/>
        <end position="105"/>
    </location>
</feature>
<keyword evidence="1" id="KW-1133">Transmembrane helix</keyword>
<reference evidence="2 3" key="1">
    <citation type="journal article" date="2006" name="J. Virol.">
        <title>Genomic sequence of Spodoptera frugiperda Ascovirus 1a, an enveloped, double-stranded DNA insect virus that manipulates apoptosis for viral reproduction.</title>
        <authorList>
            <person name="Bideshi D.K."/>
            <person name="Demattei M.V."/>
            <person name="Rouleux-Bonnin F."/>
            <person name="Stasiak K."/>
            <person name="Tan Y."/>
            <person name="Bigot S."/>
            <person name="Bigot Y."/>
            <person name="Federici B.A."/>
        </authorList>
    </citation>
    <scope>NUCLEOTIDE SEQUENCE [LARGE SCALE GENOMIC DNA]</scope>
    <source>
        <strain evidence="3">SvAV-1a</strain>
    </source>
</reference>
<gene>
    <name evidence="2" type="primary">ORF063</name>
</gene>
<sequence length="117" mass="13106">MTPVNLDDNETIDIEIALRLDLPAWLSSKRRTDRLNVDELVSSALKDFRFETHTNRVVRRVIGHMVTGHSSPNWYTPVKVRVMVAPIVEVGALVSITGLWSACAVSSHEVKRRRSGG</sequence>
<organismHost>
    <name type="scientific">Spodoptera frugiperda</name>
    <name type="common">Fall armyworm</name>
    <dbReference type="NCBI Taxonomy" id="7108"/>
</organismHost>
<keyword evidence="3" id="KW-1185">Reference proteome</keyword>
<dbReference type="GeneID" id="4306268"/>
<evidence type="ECO:0000313" key="2">
    <source>
        <dbReference type="EMBL" id="CAL44663.1"/>
    </source>
</evidence>
<name>Q0E538_SFAVA</name>
<dbReference type="RefSeq" id="YP_762418.1">
    <property type="nucleotide sequence ID" value="NC_008361.1"/>
</dbReference>
<dbReference type="EMBL" id="AM398843">
    <property type="protein sequence ID" value="CAL44663.1"/>
    <property type="molecule type" value="Genomic_DNA"/>
</dbReference>
<protein>
    <submittedName>
        <fullName evidence="2">13.1 kDa</fullName>
    </submittedName>
</protein>
<dbReference type="OrthoDB" id="39017at10239"/>
<evidence type="ECO:0000313" key="3">
    <source>
        <dbReference type="Proteomes" id="UP000008030"/>
    </source>
</evidence>
<dbReference type="Proteomes" id="UP000008030">
    <property type="component" value="Segment"/>
</dbReference>
<keyword evidence="1" id="KW-0472">Membrane</keyword>
<dbReference type="KEGG" id="vg:4306268"/>
<organism evidence="2 3">
    <name type="scientific">Spodoptera frugiperda ascovirus 1a</name>
    <name type="common">SfAV-1a</name>
    <dbReference type="NCBI Taxonomy" id="113370"/>
    <lineage>
        <taxon>Viruses</taxon>
        <taxon>Varidnaviria</taxon>
        <taxon>Bamfordvirae</taxon>
        <taxon>Nucleocytoviricota</taxon>
        <taxon>Megaviricetes</taxon>
        <taxon>Pimascovirales</taxon>
        <taxon>Pimascovirales incertae sedis</taxon>
        <taxon>Ascoviridae</taxon>
        <taxon>Ascovirus</taxon>
        <taxon>Ascovirus sfav1a</taxon>
    </lineage>
</organism>